<protein>
    <submittedName>
        <fullName evidence="1">Uncharacterized protein</fullName>
    </submittedName>
</protein>
<evidence type="ECO:0000313" key="2">
    <source>
        <dbReference type="Proteomes" id="UP001597493"/>
    </source>
</evidence>
<accession>A0ABW5QSX3</accession>
<evidence type="ECO:0000313" key="1">
    <source>
        <dbReference type="EMBL" id="MFD2659529.1"/>
    </source>
</evidence>
<keyword evidence="2" id="KW-1185">Reference proteome</keyword>
<organism evidence="1 2">
    <name type="scientific">Paenibacillus thailandensis</name>
    <dbReference type="NCBI Taxonomy" id="393250"/>
    <lineage>
        <taxon>Bacteria</taxon>
        <taxon>Bacillati</taxon>
        <taxon>Bacillota</taxon>
        <taxon>Bacilli</taxon>
        <taxon>Bacillales</taxon>
        <taxon>Paenibacillaceae</taxon>
        <taxon>Paenibacillus</taxon>
    </lineage>
</organism>
<reference evidence="2" key="1">
    <citation type="journal article" date="2019" name="Int. J. Syst. Evol. Microbiol.">
        <title>The Global Catalogue of Microorganisms (GCM) 10K type strain sequencing project: providing services to taxonomists for standard genome sequencing and annotation.</title>
        <authorList>
            <consortium name="The Broad Institute Genomics Platform"/>
            <consortium name="The Broad Institute Genome Sequencing Center for Infectious Disease"/>
            <person name="Wu L."/>
            <person name="Ma J."/>
        </authorList>
    </citation>
    <scope>NUCLEOTIDE SEQUENCE [LARGE SCALE GENOMIC DNA]</scope>
    <source>
        <strain evidence="2">TISTR 1827</strain>
    </source>
</reference>
<proteinExistence type="predicted"/>
<dbReference type="RefSeq" id="WP_379270218.1">
    <property type="nucleotide sequence ID" value="NZ_JBHUGT010000013.1"/>
</dbReference>
<comment type="caution">
    <text evidence="1">The sequence shown here is derived from an EMBL/GenBank/DDBJ whole genome shotgun (WGS) entry which is preliminary data.</text>
</comment>
<dbReference type="EMBL" id="JBHUMY010000005">
    <property type="protein sequence ID" value="MFD2659529.1"/>
    <property type="molecule type" value="Genomic_DNA"/>
</dbReference>
<dbReference type="Proteomes" id="UP001597493">
    <property type="component" value="Unassembled WGS sequence"/>
</dbReference>
<sequence>MGKDERWRPAYEQQGFITNERVQLKLQYLDRLIEVKRAGATKQIYDKCDERIFAVCDSIEKDLGLREE</sequence>
<gene>
    <name evidence="1" type="ORF">ACFSW5_04530</name>
</gene>
<name>A0ABW5QSX3_9BACL</name>